<keyword evidence="1" id="KW-1133">Transmembrane helix</keyword>
<feature type="transmembrane region" description="Helical" evidence="1">
    <location>
        <begin position="306"/>
        <end position="328"/>
    </location>
</feature>
<feature type="transmembrane region" description="Helical" evidence="1">
    <location>
        <begin position="78"/>
        <end position="100"/>
    </location>
</feature>
<feature type="transmembrane region" description="Helical" evidence="1">
    <location>
        <begin position="334"/>
        <end position="361"/>
    </location>
</feature>
<evidence type="ECO:0000313" key="2">
    <source>
        <dbReference type="EnsemblMetazoa" id="tetur150g00002.1"/>
    </source>
</evidence>
<dbReference type="EMBL" id="CAEY01000216">
    <property type="status" value="NOT_ANNOTATED_CDS"/>
    <property type="molecule type" value="Genomic_DNA"/>
</dbReference>
<sequence length="395" mass="45847">MAINVESVSIKIRNYFLKFKQILSDSIAIPDSHEFDAKVRNLVRRTERLTIIFQVVRNGTNQTNIPNVNAFGYRRLNLVDWITALTSVANLLRFVVLIFNADEPIALHLGDPLFRSKDRLPFLAIISMGIVIMAIVREWVLYLEAKGKLQVLSIWKDYRDGANLSKLCMNKLNIKRFRFSIYLVSLIFCYGMIMSYFMTIAFFTPLLTNPWTYKIPKLAFYGTIWTFSLIIAITFLLNSLVGFVWLFLCTFLFHLFQLLDSLDRADFLLNKTNAIIYTEKDVRSFCLLIIRRLNSFELASRKLRYLLLYNVFIYSLFGDVYIFLGVIIRIYNDILANLTTIFGIIILLIIGVSGLILGNLITKLDNLTIRLHQLTIMRKFSVNTMSKVLEIMDRV</sequence>
<dbReference type="EnsemblMetazoa" id="tetur150g00002.1">
    <property type="protein sequence ID" value="tetur150g00002.1"/>
    <property type="gene ID" value="tetur150g00002"/>
</dbReference>
<organism evidence="2 3">
    <name type="scientific">Tetranychus urticae</name>
    <name type="common">Two-spotted spider mite</name>
    <dbReference type="NCBI Taxonomy" id="32264"/>
    <lineage>
        <taxon>Eukaryota</taxon>
        <taxon>Metazoa</taxon>
        <taxon>Ecdysozoa</taxon>
        <taxon>Arthropoda</taxon>
        <taxon>Chelicerata</taxon>
        <taxon>Arachnida</taxon>
        <taxon>Acari</taxon>
        <taxon>Acariformes</taxon>
        <taxon>Trombidiformes</taxon>
        <taxon>Prostigmata</taxon>
        <taxon>Eleutherengona</taxon>
        <taxon>Raphignathae</taxon>
        <taxon>Tetranychoidea</taxon>
        <taxon>Tetranychidae</taxon>
        <taxon>Tetranychus</taxon>
    </lineage>
</organism>
<keyword evidence="1" id="KW-0812">Transmembrane</keyword>
<evidence type="ECO:0000256" key="1">
    <source>
        <dbReference type="SAM" id="Phobius"/>
    </source>
</evidence>
<feature type="transmembrane region" description="Helical" evidence="1">
    <location>
        <begin position="120"/>
        <end position="140"/>
    </location>
</feature>
<protein>
    <recommendedName>
        <fullName evidence="4">Gustatory receptor</fullName>
    </recommendedName>
</protein>
<name>A0A158P564_TETUR</name>
<accession>A0A158P564</accession>
<dbReference type="Proteomes" id="UP000015104">
    <property type="component" value="Unassembled WGS sequence"/>
</dbReference>
<feature type="transmembrane region" description="Helical" evidence="1">
    <location>
        <begin position="179"/>
        <end position="203"/>
    </location>
</feature>
<reference evidence="2" key="2">
    <citation type="submission" date="2016-04" db="UniProtKB">
        <authorList>
            <consortium name="EnsemblMetazoa"/>
        </authorList>
    </citation>
    <scope>IDENTIFICATION</scope>
</reference>
<keyword evidence="3" id="KW-1185">Reference proteome</keyword>
<evidence type="ECO:0008006" key="4">
    <source>
        <dbReference type="Google" id="ProtNLM"/>
    </source>
</evidence>
<feature type="transmembrane region" description="Helical" evidence="1">
    <location>
        <begin position="223"/>
        <end position="256"/>
    </location>
</feature>
<keyword evidence="1" id="KW-0472">Membrane</keyword>
<proteinExistence type="predicted"/>
<evidence type="ECO:0000313" key="3">
    <source>
        <dbReference type="Proteomes" id="UP000015104"/>
    </source>
</evidence>
<reference evidence="3" key="1">
    <citation type="submission" date="2011-08" db="EMBL/GenBank/DDBJ databases">
        <authorList>
            <person name="Rombauts S."/>
        </authorList>
    </citation>
    <scope>NUCLEOTIDE SEQUENCE</scope>
    <source>
        <strain evidence="3">London</strain>
    </source>
</reference>
<dbReference type="AlphaFoldDB" id="A0A158P564"/>